<dbReference type="Proteomes" id="UP001177212">
    <property type="component" value="Unassembled WGS sequence"/>
</dbReference>
<dbReference type="InterPro" id="IPR005479">
    <property type="entry name" value="CPAse_ATP-bd"/>
</dbReference>
<dbReference type="PROSITE" id="PS50975">
    <property type="entry name" value="ATP_GRASP"/>
    <property type="match status" value="1"/>
</dbReference>
<evidence type="ECO:0000256" key="4">
    <source>
        <dbReference type="ARBA" id="ARBA00022840"/>
    </source>
</evidence>
<gene>
    <name evidence="10" type="ORF">Q8W34_07600</name>
</gene>
<dbReference type="Gene3D" id="3.30.470.20">
    <property type="entry name" value="ATP-grasp fold, B domain"/>
    <property type="match status" value="1"/>
</dbReference>
<dbReference type="SMART" id="SM00878">
    <property type="entry name" value="Biotin_carb_C"/>
    <property type="match status" value="1"/>
</dbReference>
<feature type="domain" description="Lipoyl-binding" evidence="7">
    <location>
        <begin position="582"/>
        <end position="655"/>
    </location>
</feature>
<name>A0ABT9FCJ8_9GAMM</name>
<dbReference type="PROSITE" id="PS00188">
    <property type="entry name" value="BIOTIN"/>
    <property type="match status" value="1"/>
</dbReference>
<dbReference type="Pfam" id="PF00364">
    <property type="entry name" value="Biotin_lipoyl"/>
    <property type="match status" value="1"/>
</dbReference>
<dbReference type="Pfam" id="PF00289">
    <property type="entry name" value="Biotin_carb_N"/>
    <property type="match status" value="1"/>
</dbReference>
<dbReference type="InterPro" id="IPR011764">
    <property type="entry name" value="Biotin_carboxylation_dom"/>
</dbReference>
<dbReference type="PROSITE" id="PS00866">
    <property type="entry name" value="CPSASE_1"/>
    <property type="match status" value="1"/>
</dbReference>
<evidence type="ECO:0000259" key="9">
    <source>
        <dbReference type="PROSITE" id="PS50979"/>
    </source>
</evidence>
<dbReference type="SUPFAM" id="SSF51230">
    <property type="entry name" value="Single hybrid motif"/>
    <property type="match status" value="1"/>
</dbReference>
<organism evidence="10 11">
    <name type="scientific">Pseudoalteromonas marina</name>
    <dbReference type="NCBI Taxonomy" id="267375"/>
    <lineage>
        <taxon>Bacteria</taxon>
        <taxon>Pseudomonadati</taxon>
        <taxon>Pseudomonadota</taxon>
        <taxon>Gammaproteobacteria</taxon>
        <taxon>Alteromonadales</taxon>
        <taxon>Pseudoalteromonadaceae</taxon>
        <taxon>Pseudoalteromonas</taxon>
    </lineage>
</organism>
<evidence type="ECO:0000256" key="2">
    <source>
        <dbReference type="ARBA" id="ARBA00022598"/>
    </source>
</evidence>
<keyword evidence="3 6" id="KW-0547">Nucleotide-binding</keyword>
<evidence type="ECO:0000313" key="11">
    <source>
        <dbReference type="Proteomes" id="UP001177212"/>
    </source>
</evidence>
<dbReference type="PANTHER" id="PTHR18866:SF33">
    <property type="entry name" value="METHYLCROTONOYL-COA CARBOXYLASE SUBUNIT ALPHA, MITOCHONDRIAL-RELATED"/>
    <property type="match status" value="1"/>
</dbReference>
<dbReference type="PROSITE" id="PS50979">
    <property type="entry name" value="BC"/>
    <property type="match status" value="1"/>
</dbReference>
<dbReference type="PROSITE" id="PS50968">
    <property type="entry name" value="BIOTINYL_LIPOYL"/>
    <property type="match status" value="1"/>
</dbReference>
<dbReference type="InterPro" id="IPR011054">
    <property type="entry name" value="Rudment_hybrid_motif"/>
</dbReference>
<dbReference type="PROSITE" id="PS00867">
    <property type="entry name" value="CPSASE_2"/>
    <property type="match status" value="1"/>
</dbReference>
<evidence type="ECO:0000256" key="3">
    <source>
        <dbReference type="ARBA" id="ARBA00022741"/>
    </source>
</evidence>
<dbReference type="Gene3D" id="2.40.50.100">
    <property type="match status" value="1"/>
</dbReference>
<keyword evidence="4 6" id="KW-0067">ATP-binding</keyword>
<dbReference type="NCBIfam" id="NF006367">
    <property type="entry name" value="PRK08591.1"/>
    <property type="match status" value="1"/>
</dbReference>
<evidence type="ECO:0000256" key="1">
    <source>
        <dbReference type="ARBA" id="ARBA00001953"/>
    </source>
</evidence>
<feature type="domain" description="Biotin carboxylation" evidence="9">
    <location>
        <begin position="5"/>
        <end position="450"/>
    </location>
</feature>
<evidence type="ECO:0000259" key="7">
    <source>
        <dbReference type="PROSITE" id="PS50968"/>
    </source>
</evidence>
<dbReference type="CDD" id="cd06850">
    <property type="entry name" value="biotinyl_domain"/>
    <property type="match status" value="1"/>
</dbReference>
<keyword evidence="11" id="KW-1185">Reference proteome</keyword>
<dbReference type="Pfam" id="PF02786">
    <property type="entry name" value="CPSase_L_D2"/>
    <property type="match status" value="1"/>
</dbReference>
<protein>
    <submittedName>
        <fullName evidence="10">Acetyl/propionyl/methylcrotonyl-CoA carboxylase subunit alpha</fullName>
    </submittedName>
</protein>
<evidence type="ECO:0000259" key="8">
    <source>
        <dbReference type="PROSITE" id="PS50975"/>
    </source>
</evidence>
<dbReference type="InterPro" id="IPR011761">
    <property type="entry name" value="ATP-grasp"/>
</dbReference>
<dbReference type="PANTHER" id="PTHR18866">
    <property type="entry name" value="CARBOXYLASE:PYRUVATE/ACETYL-COA/PROPIONYL-COA CARBOXYLASE"/>
    <property type="match status" value="1"/>
</dbReference>
<dbReference type="EMBL" id="JAUYVT010000005">
    <property type="protein sequence ID" value="MDP2564495.1"/>
    <property type="molecule type" value="Genomic_DNA"/>
</dbReference>
<feature type="domain" description="ATP-grasp" evidence="8">
    <location>
        <begin position="124"/>
        <end position="320"/>
    </location>
</feature>
<dbReference type="InterPro" id="IPR011053">
    <property type="entry name" value="Single_hybrid_motif"/>
</dbReference>
<keyword evidence="2" id="KW-0436">Ligase</keyword>
<evidence type="ECO:0000256" key="6">
    <source>
        <dbReference type="PROSITE-ProRule" id="PRU00409"/>
    </source>
</evidence>
<dbReference type="InterPro" id="IPR000089">
    <property type="entry name" value="Biotin_lipoyl"/>
</dbReference>
<accession>A0ABT9FCJ8</accession>
<dbReference type="RefSeq" id="WP_305471774.1">
    <property type="nucleotide sequence ID" value="NZ_JAUYVT010000005.1"/>
</dbReference>
<dbReference type="InterPro" id="IPR050856">
    <property type="entry name" value="Biotin_carboxylase_complex"/>
</dbReference>
<evidence type="ECO:0000313" key="10">
    <source>
        <dbReference type="EMBL" id="MDP2564495.1"/>
    </source>
</evidence>
<dbReference type="InterPro" id="IPR005481">
    <property type="entry name" value="BC-like_N"/>
</dbReference>
<dbReference type="SUPFAM" id="SSF52440">
    <property type="entry name" value="PreATP-grasp domain"/>
    <property type="match status" value="1"/>
</dbReference>
<comment type="caution">
    <text evidence="10">The sequence shown here is derived from an EMBL/GenBank/DDBJ whole genome shotgun (WGS) entry which is preliminary data.</text>
</comment>
<dbReference type="Pfam" id="PF02785">
    <property type="entry name" value="Biotin_carb_C"/>
    <property type="match status" value="1"/>
</dbReference>
<proteinExistence type="predicted"/>
<keyword evidence="5" id="KW-0092">Biotin</keyword>
<dbReference type="SUPFAM" id="SSF51246">
    <property type="entry name" value="Rudiment single hybrid motif"/>
    <property type="match status" value="1"/>
</dbReference>
<dbReference type="InterPro" id="IPR016185">
    <property type="entry name" value="PreATP-grasp_dom_sf"/>
</dbReference>
<sequence>MNTHTLKKILIANRGEIACRIMRSAKQMGLTTVAVYSDADKHAQHVKMADEAYHIGPAPSKDSYLVTDKILQVAKNSGADCIHPGYGFLSENSEFAKACEANNIAFIGPLASSIEAMGSKTRAKEIMAEANVPLVPGYYGDNQDPAFLQSEAEKIGYPVLIKAAFGGGGKGMRVVEQAKDFITALEGAQREAIAGFGNDLVLLERYVNQPRHVEVQVFADNHGNCVYLGDRDCSLQRRHQKVIEEAPAPGLSDTLRKEMGEAAVRCALAINYRGAGTVEFLLCGDEFFFMEMNTRLQVEHPVTEMVTGVDLVNWQINIAAGHTLPLTQSDIQLQGHSFEARIYAEDPSNDFIPCSGVIESLNTPLNSEFVRIDTGIAQGDEISPYYDPMIAKLIVHDDNREQALGRLRQALGEFHLAGFSTNIGFLNNLAHHPTFNQGAPSTHFIAEQGDSLVAVDSALLQSSELIGAFAYLCSLNNEQAQQHNGSPWQQLSGFNLNSPRIIKVPFKDLQLSAIKTSEGFNITHNNTVFNLQGTVIKGVCTVFIDGNKHIAHVSHCNDAITVMNKALQIKLELINKHYISSHESDALPLAAPLNGTVVKHLVKVGSTISKGDPVVIIEAMKMEYTLNAPHDGILQSYCFGEGELVSHGALLAIVEDTTQQEGA</sequence>
<dbReference type="InterPro" id="IPR001882">
    <property type="entry name" value="Biotin_BS"/>
</dbReference>
<reference evidence="10" key="1">
    <citation type="submission" date="2023-07" db="EMBL/GenBank/DDBJ databases">
        <title>Genome content predicts the carbon catabolic preferences of heterotrophic bacteria.</title>
        <authorList>
            <person name="Gralka M."/>
        </authorList>
    </citation>
    <scope>NUCLEOTIDE SEQUENCE</scope>
    <source>
        <strain evidence="10">4G09</strain>
    </source>
</reference>
<evidence type="ECO:0000256" key="5">
    <source>
        <dbReference type="ARBA" id="ARBA00023267"/>
    </source>
</evidence>
<dbReference type="SUPFAM" id="SSF56059">
    <property type="entry name" value="Glutathione synthetase ATP-binding domain-like"/>
    <property type="match status" value="1"/>
</dbReference>
<comment type="cofactor">
    <cofactor evidence="1">
        <name>biotin</name>
        <dbReference type="ChEBI" id="CHEBI:57586"/>
    </cofactor>
</comment>
<dbReference type="InterPro" id="IPR005482">
    <property type="entry name" value="Biotin_COase_C"/>
</dbReference>